<dbReference type="EMBL" id="PPPD01000001">
    <property type="protein sequence ID" value="PNY82964.1"/>
    <property type="molecule type" value="Genomic_DNA"/>
</dbReference>
<evidence type="ECO:0000313" key="2">
    <source>
        <dbReference type="Proteomes" id="UP000236379"/>
    </source>
</evidence>
<name>A0A2K3V2F6_9DEIO</name>
<evidence type="ECO:0000313" key="1">
    <source>
        <dbReference type="EMBL" id="PNY82964.1"/>
    </source>
</evidence>
<dbReference type="Gene3D" id="3.40.50.850">
    <property type="entry name" value="Isochorismatase-like"/>
    <property type="match status" value="1"/>
</dbReference>
<dbReference type="Proteomes" id="UP000236379">
    <property type="component" value="Unassembled WGS sequence"/>
</dbReference>
<keyword evidence="2" id="KW-1185">Reference proteome</keyword>
<gene>
    <name evidence="1" type="ORF">CVO96_09235</name>
</gene>
<comment type="caution">
    <text evidence="1">The sequence shown here is derived from an EMBL/GenBank/DDBJ whole genome shotgun (WGS) entry which is preliminary data.</text>
</comment>
<dbReference type="InterPro" id="IPR036380">
    <property type="entry name" value="Isochorismatase-like_sf"/>
</dbReference>
<dbReference type="SUPFAM" id="SSF52499">
    <property type="entry name" value="Isochorismatase-like hydrolases"/>
    <property type="match status" value="1"/>
</dbReference>
<protein>
    <submittedName>
        <fullName evidence="1">Isochorismatase</fullName>
    </submittedName>
</protein>
<proteinExistence type="predicted"/>
<organism evidence="1 2">
    <name type="scientific">Deinococcus koreensis</name>
    <dbReference type="NCBI Taxonomy" id="2054903"/>
    <lineage>
        <taxon>Bacteria</taxon>
        <taxon>Thermotogati</taxon>
        <taxon>Deinococcota</taxon>
        <taxon>Deinococci</taxon>
        <taxon>Deinococcales</taxon>
        <taxon>Deinococcaceae</taxon>
        <taxon>Deinococcus</taxon>
    </lineage>
</organism>
<sequence length="113" mass="12318">MARDWAHRVESAREHRDLIVLVQWDGAPDTPGETFGKGWTLHPDFRAEAGDLLVRAVRPDPFRSADLGALLHGRAVRDVFLLGLEGTPELEVTARAAQEAGFGVVLLPTPVDA</sequence>
<dbReference type="AlphaFoldDB" id="A0A2K3V2F6"/>
<accession>A0A2K3V2F6</accession>
<reference evidence="1 2" key="1">
    <citation type="submission" date="2018-01" db="EMBL/GenBank/DDBJ databases">
        <title>Deinococcus koreensis sp. nov., a radiation-resistant bacterium isolated from river water.</title>
        <authorList>
            <person name="Choi A."/>
        </authorList>
    </citation>
    <scope>NUCLEOTIDE SEQUENCE [LARGE SCALE GENOMIC DNA]</scope>
    <source>
        <strain evidence="1 2">SJW1-2</strain>
    </source>
</reference>